<protein>
    <recommendedName>
        <fullName evidence="3">DUF6594 domain-containing protein</fullName>
    </recommendedName>
</protein>
<dbReference type="AlphaFoldDB" id="A0A8K0WC87"/>
<feature type="compositionally biased region" description="Polar residues" evidence="1">
    <location>
        <begin position="1"/>
        <end position="57"/>
    </location>
</feature>
<evidence type="ECO:0000313" key="5">
    <source>
        <dbReference type="Proteomes" id="UP000813427"/>
    </source>
</evidence>
<organism evidence="4 5">
    <name type="scientific">Fusarium tricinctum</name>
    <dbReference type="NCBI Taxonomy" id="61284"/>
    <lineage>
        <taxon>Eukaryota</taxon>
        <taxon>Fungi</taxon>
        <taxon>Dikarya</taxon>
        <taxon>Ascomycota</taxon>
        <taxon>Pezizomycotina</taxon>
        <taxon>Sordariomycetes</taxon>
        <taxon>Hypocreomycetidae</taxon>
        <taxon>Hypocreales</taxon>
        <taxon>Nectriaceae</taxon>
        <taxon>Fusarium</taxon>
        <taxon>Fusarium tricinctum species complex</taxon>
    </lineage>
</organism>
<dbReference type="PANTHER" id="PTHR34502:SF5">
    <property type="entry name" value="DUF6594 DOMAIN-CONTAINING PROTEIN"/>
    <property type="match status" value="1"/>
</dbReference>
<feature type="compositionally biased region" description="Polar residues" evidence="1">
    <location>
        <begin position="122"/>
        <end position="136"/>
    </location>
</feature>
<feature type="transmembrane region" description="Helical" evidence="2">
    <location>
        <begin position="422"/>
        <end position="442"/>
    </location>
</feature>
<keyword evidence="5" id="KW-1185">Reference proteome</keyword>
<feature type="compositionally biased region" description="Low complexity" evidence="1">
    <location>
        <begin position="109"/>
        <end position="121"/>
    </location>
</feature>
<gene>
    <name evidence="4" type="ORF">BKA59DRAFT_190861</name>
</gene>
<feature type="transmembrane region" description="Helical" evidence="2">
    <location>
        <begin position="448"/>
        <end position="468"/>
    </location>
</feature>
<feature type="compositionally biased region" description="Polar residues" evidence="1">
    <location>
        <begin position="65"/>
        <end position="91"/>
    </location>
</feature>
<dbReference type="OrthoDB" id="5416037at2759"/>
<feature type="region of interest" description="Disordered" evidence="1">
    <location>
        <begin position="1"/>
        <end position="136"/>
    </location>
</feature>
<name>A0A8K0WC87_9HYPO</name>
<evidence type="ECO:0000259" key="3">
    <source>
        <dbReference type="Pfam" id="PF20237"/>
    </source>
</evidence>
<dbReference type="PANTHER" id="PTHR34502">
    <property type="entry name" value="DUF6594 DOMAIN-CONTAINING PROTEIN-RELATED"/>
    <property type="match status" value="1"/>
</dbReference>
<dbReference type="EMBL" id="JAGPXF010000004">
    <property type="protein sequence ID" value="KAH7246187.1"/>
    <property type="molecule type" value="Genomic_DNA"/>
</dbReference>
<keyword evidence="2" id="KW-1133">Transmembrane helix</keyword>
<evidence type="ECO:0000313" key="4">
    <source>
        <dbReference type="EMBL" id="KAH7246187.1"/>
    </source>
</evidence>
<keyword evidence="2" id="KW-0812">Transmembrane</keyword>
<proteinExistence type="predicted"/>
<comment type="caution">
    <text evidence="4">The sequence shown here is derived from an EMBL/GenBank/DDBJ whole genome shotgun (WGS) entry which is preliminary data.</text>
</comment>
<feature type="domain" description="DUF6594" evidence="3">
    <location>
        <begin position="254"/>
        <end position="470"/>
    </location>
</feature>
<evidence type="ECO:0000256" key="1">
    <source>
        <dbReference type="SAM" id="MobiDB-lite"/>
    </source>
</evidence>
<dbReference type="Proteomes" id="UP000813427">
    <property type="component" value="Unassembled WGS sequence"/>
</dbReference>
<accession>A0A8K0WC87</accession>
<keyword evidence="2" id="KW-0472">Membrane</keyword>
<sequence length="477" mass="52596">MNNQAQERPRPSWSSSEGPPLQETTSHQSTVEDYEESTSQSLSEGGTQYPTPPSSASKMEYTPAVQRSVSGSAVTQLTPSDDTAVSKTNGNRGKVPREARNLKVKGARPGSISSSGPGPNSATHEAFSSSPESSYFKTPLHGRQIAAAPYAPTAVAVANYPQSPISPVSYANWGPPQTPAGYPPPQELFAPQQLGLPPVDHPYHSGFAYANQRSPALDPVFANQPPLYEPQHPEADEQMPGQNDDLRVEALNGYASIAARLSGQSGPCIQPLYRRFDWLHHRILLYHQDRIGDLEEELIHLDSITTKNGGHMSVSFREEREAKHAIHQERNRVVHEIETLLRKYRNAISSLEDMQKLPAPKNDDIQSYKTFLNQRQVLIEEETRFLESSDLVVLPRGPRTNSPGSDQVQPQKTSPPLIPLRTLINGFSMGFLCLAVLMMALPDLTTRLVMVVSYGVLVTTVLSTTGHLRRLRQLFEG</sequence>
<evidence type="ECO:0000256" key="2">
    <source>
        <dbReference type="SAM" id="Phobius"/>
    </source>
</evidence>
<feature type="region of interest" description="Disordered" evidence="1">
    <location>
        <begin position="394"/>
        <end position="414"/>
    </location>
</feature>
<reference evidence="4" key="1">
    <citation type="journal article" date="2021" name="Nat. Commun.">
        <title>Genetic determinants of endophytism in the Arabidopsis root mycobiome.</title>
        <authorList>
            <person name="Mesny F."/>
            <person name="Miyauchi S."/>
            <person name="Thiergart T."/>
            <person name="Pickel B."/>
            <person name="Atanasova L."/>
            <person name="Karlsson M."/>
            <person name="Huettel B."/>
            <person name="Barry K.W."/>
            <person name="Haridas S."/>
            <person name="Chen C."/>
            <person name="Bauer D."/>
            <person name="Andreopoulos W."/>
            <person name="Pangilinan J."/>
            <person name="LaButti K."/>
            <person name="Riley R."/>
            <person name="Lipzen A."/>
            <person name="Clum A."/>
            <person name="Drula E."/>
            <person name="Henrissat B."/>
            <person name="Kohler A."/>
            <person name="Grigoriev I.V."/>
            <person name="Martin F.M."/>
            <person name="Hacquard S."/>
        </authorList>
    </citation>
    <scope>NUCLEOTIDE SEQUENCE</scope>
    <source>
        <strain evidence="4">MPI-SDFR-AT-0068</strain>
    </source>
</reference>
<dbReference type="Pfam" id="PF20237">
    <property type="entry name" value="DUF6594"/>
    <property type="match status" value="1"/>
</dbReference>
<dbReference type="InterPro" id="IPR046529">
    <property type="entry name" value="DUF6594"/>
</dbReference>
<feature type="compositionally biased region" description="Polar residues" evidence="1">
    <location>
        <begin position="399"/>
        <end position="414"/>
    </location>
</feature>